<evidence type="ECO:0008006" key="5">
    <source>
        <dbReference type="Google" id="ProtNLM"/>
    </source>
</evidence>
<evidence type="ECO:0000256" key="1">
    <source>
        <dbReference type="SAM" id="MobiDB-lite"/>
    </source>
</evidence>
<evidence type="ECO:0000313" key="4">
    <source>
        <dbReference type="Proteomes" id="UP000621266"/>
    </source>
</evidence>
<name>A0ABQ7FEL5_9ACTN</name>
<proteinExistence type="predicted"/>
<feature type="signal peptide" evidence="2">
    <location>
        <begin position="1"/>
        <end position="23"/>
    </location>
</feature>
<keyword evidence="4" id="KW-1185">Reference proteome</keyword>
<sequence length="356" mass="37017">MKAPTLLVTAILTLGALVAPPVAGEGRAHATAPASAPSVLWYDDFSGGFDHSGPGAPWLVPGFEGLPEGDGRATTSERGLRVVASGTHPRTGRPAFVHTVPQEDDSGTGVPGTADHGKWAALANHTASSGHLGFDAPAGTELTCATRMSGRSHGVQGHPFGDAVHRPGADPRLATAAMIMVDQETGTAFDFLVTDTAVHAYYERLPVPGNGAFAYAVPVAAGFPGQTRDLAISYDRSAGEVRWRVNGRTVLRVGGIGQRSLDSRFKSVDNGGPGQDVAPRQLACGLGLLTLLDGAGADGKALVRLSSAPDHYFDVRRGEPVPQRFVDDESLPGSRLWGQGAELRAEKLEVTSRPAG</sequence>
<protein>
    <recommendedName>
        <fullName evidence="5">Secreted protein</fullName>
    </recommendedName>
</protein>
<reference evidence="3 4" key="1">
    <citation type="submission" date="2019-10" db="EMBL/GenBank/DDBJ databases">
        <title>Streptomyces tenebrisbrunneis sp.nov., an endogenous actinomycete isolated from of Lycium ruthenicum.</title>
        <authorList>
            <person name="Ma L."/>
        </authorList>
    </citation>
    <scope>NUCLEOTIDE SEQUENCE [LARGE SCALE GENOMIC DNA]</scope>
    <source>
        <strain evidence="3 4">TRM 66187</strain>
    </source>
</reference>
<organism evidence="3 4">
    <name type="scientific">Streptomyces lycii</name>
    <dbReference type="NCBI Taxonomy" id="2654337"/>
    <lineage>
        <taxon>Bacteria</taxon>
        <taxon>Bacillati</taxon>
        <taxon>Actinomycetota</taxon>
        <taxon>Actinomycetes</taxon>
        <taxon>Kitasatosporales</taxon>
        <taxon>Streptomycetaceae</taxon>
        <taxon>Streptomyces</taxon>
    </lineage>
</organism>
<feature type="chain" id="PRO_5045088614" description="Secreted protein" evidence="2">
    <location>
        <begin position="24"/>
        <end position="356"/>
    </location>
</feature>
<evidence type="ECO:0000256" key="2">
    <source>
        <dbReference type="SAM" id="SignalP"/>
    </source>
</evidence>
<dbReference type="EMBL" id="WHPN01000314">
    <property type="protein sequence ID" value="KAF4407484.1"/>
    <property type="molecule type" value="Genomic_DNA"/>
</dbReference>
<feature type="region of interest" description="Disordered" evidence="1">
    <location>
        <begin position="85"/>
        <end position="111"/>
    </location>
</feature>
<evidence type="ECO:0000313" key="3">
    <source>
        <dbReference type="EMBL" id="KAF4407484.1"/>
    </source>
</evidence>
<dbReference type="InterPro" id="IPR045727">
    <property type="entry name" value="DUF6081"/>
</dbReference>
<accession>A0ABQ7FEL5</accession>
<comment type="caution">
    <text evidence="3">The sequence shown here is derived from an EMBL/GenBank/DDBJ whole genome shotgun (WGS) entry which is preliminary data.</text>
</comment>
<dbReference type="RefSeq" id="WP_098753848.1">
    <property type="nucleotide sequence ID" value="NZ_WHPN01000314.1"/>
</dbReference>
<dbReference type="Proteomes" id="UP000621266">
    <property type="component" value="Unassembled WGS sequence"/>
</dbReference>
<keyword evidence="2" id="KW-0732">Signal</keyword>
<gene>
    <name evidence="3" type="ORF">GCU69_19495</name>
</gene>
<dbReference type="Pfam" id="PF19559">
    <property type="entry name" value="DUF6081"/>
    <property type="match status" value="1"/>
</dbReference>